<evidence type="ECO:0000313" key="1">
    <source>
        <dbReference type="EMBL" id="QLH49785.1"/>
    </source>
</evidence>
<proteinExistence type="predicted"/>
<accession>A0A7D5SJQ7</accession>
<gene>
    <name evidence="1" type="ORF">HWD57_08325</name>
</gene>
<dbReference type="KEGG" id="acog:HWD57_08325"/>
<evidence type="ECO:0000313" key="2">
    <source>
        <dbReference type="Proteomes" id="UP000509684"/>
    </source>
</evidence>
<dbReference type="EMBL" id="CP058708">
    <property type="protein sequence ID" value="QLH49785.1"/>
    <property type="molecule type" value="Genomic_DNA"/>
</dbReference>
<protein>
    <recommendedName>
        <fullName evidence="3">Restriction endonuclease subunit S</fullName>
    </recommendedName>
</protein>
<dbReference type="AlphaFoldDB" id="A0A7D5SJQ7"/>
<evidence type="ECO:0008006" key="3">
    <source>
        <dbReference type="Google" id="ProtNLM"/>
    </source>
</evidence>
<name>A0A7D5SJQ7_9PROT</name>
<reference evidence="1 2" key="1">
    <citation type="journal article" date="2019" name="Microbiome">
        <title>Annotated bacterial chromosomes from frame-shift-corrected long-read metagenomic data.</title>
        <authorList>
            <person name="Arumugam K."/>
            <person name="Bagci C."/>
            <person name="Bessarab I."/>
            <person name="Beier S."/>
            <person name="Buchfink B."/>
            <person name="Gorska A."/>
            <person name="Qiu G."/>
            <person name="Huson D.H."/>
            <person name="Williams R.B.H."/>
        </authorList>
    </citation>
    <scope>NUCLEOTIDE SEQUENCE [LARGE SCALE GENOMIC DNA]</scope>
    <source>
        <strain evidence="1">SSA1</strain>
    </source>
</reference>
<dbReference type="Proteomes" id="UP000509684">
    <property type="component" value="Chromosome"/>
</dbReference>
<organism evidence="1 2">
    <name type="scientific">Candidatus Accumulibacter cognatus</name>
    <dbReference type="NCBI Taxonomy" id="2954383"/>
    <lineage>
        <taxon>Bacteria</taxon>
        <taxon>Pseudomonadati</taxon>
        <taxon>Pseudomonadota</taxon>
        <taxon>Betaproteobacteria</taxon>
        <taxon>Candidatus Accumulibacter</taxon>
    </lineage>
</organism>
<dbReference type="SUPFAM" id="SSF116734">
    <property type="entry name" value="DNA methylase specificity domain"/>
    <property type="match status" value="1"/>
</dbReference>
<sequence length="86" mass="9515">MSCWVEKLLQGLNLASLNVGASVPSLERNTVHPLPSIVPGNDTLAKFDKAVTPILQQIDTLERQIKPFKSARDLLLPRLISSQLRL</sequence>